<feature type="binding site" evidence="12">
    <location>
        <position position="13"/>
    </location>
    <ligand>
        <name>NAD(+)</name>
        <dbReference type="ChEBI" id="CHEBI:57540"/>
    </ligand>
</feature>
<feature type="active site" description="Proton acceptor" evidence="10">
    <location>
        <position position="158"/>
    </location>
</feature>
<keyword evidence="7 9" id="KW-0275">Fatty acid biosynthesis</keyword>
<dbReference type="InterPro" id="IPR002347">
    <property type="entry name" value="SDR_fam"/>
</dbReference>
<evidence type="ECO:0000256" key="12">
    <source>
        <dbReference type="PIRSR" id="PIRSR000094-3"/>
    </source>
</evidence>
<evidence type="ECO:0000256" key="7">
    <source>
        <dbReference type="ARBA" id="ARBA00023160"/>
    </source>
</evidence>
<evidence type="ECO:0000256" key="9">
    <source>
        <dbReference type="PIRNR" id="PIRNR000094"/>
    </source>
</evidence>
<dbReference type="EC" id="1.3.1.9" evidence="9"/>
<dbReference type="AlphaFoldDB" id="A0A3D9H3W3"/>
<keyword evidence="6" id="KW-0443">Lipid metabolism</keyword>
<evidence type="ECO:0000256" key="4">
    <source>
        <dbReference type="ARBA" id="ARBA00022832"/>
    </source>
</evidence>
<dbReference type="PRINTS" id="PR00081">
    <property type="entry name" value="GDHRDH"/>
</dbReference>
<organism evidence="13 14">
    <name type="scientific">Aestuariispira insulae</name>
    <dbReference type="NCBI Taxonomy" id="1461337"/>
    <lineage>
        <taxon>Bacteria</taxon>
        <taxon>Pseudomonadati</taxon>
        <taxon>Pseudomonadota</taxon>
        <taxon>Alphaproteobacteria</taxon>
        <taxon>Rhodospirillales</taxon>
        <taxon>Kiloniellaceae</taxon>
        <taxon>Aestuariispira</taxon>
    </lineage>
</organism>
<dbReference type="PIRSF" id="PIRSF000094">
    <property type="entry name" value="Enoyl-ACP_rdct"/>
    <property type="match status" value="1"/>
</dbReference>
<accession>A0A3D9H3W3</accession>
<feature type="binding site" evidence="12">
    <location>
        <begin position="64"/>
        <end position="65"/>
    </location>
    <ligand>
        <name>NAD(+)</name>
        <dbReference type="ChEBI" id="CHEBI:57540"/>
    </ligand>
</feature>
<keyword evidence="4" id="KW-0276">Fatty acid metabolism</keyword>
<protein>
    <recommendedName>
        <fullName evidence="9">Enoyl-[acyl-carrier-protein] reductase [NADH]</fullName>
        <ecNumber evidence="9">1.3.1.9</ecNumber>
    </recommendedName>
</protein>
<dbReference type="InterPro" id="IPR036291">
    <property type="entry name" value="NAD(P)-bd_dom_sf"/>
</dbReference>
<evidence type="ECO:0000256" key="2">
    <source>
        <dbReference type="ARBA" id="ARBA00009233"/>
    </source>
</evidence>
<comment type="catalytic activity">
    <reaction evidence="8 9">
        <text>a 2,3-saturated acyl-[ACP] + NAD(+) = a (2E)-enoyl-[ACP] + NADH + H(+)</text>
        <dbReference type="Rhea" id="RHEA:10240"/>
        <dbReference type="Rhea" id="RHEA-COMP:9925"/>
        <dbReference type="Rhea" id="RHEA-COMP:9926"/>
        <dbReference type="ChEBI" id="CHEBI:15378"/>
        <dbReference type="ChEBI" id="CHEBI:57540"/>
        <dbReference type="ChEBI" id="CHEBI:57945"/>
        <dbReference type="ChEBI" id="CHEBI:78784"/>
        <dbReference type="ChEBI" id="CHEBI:78785"/>
        <dbReference type="EC" id="1.3.1.9"/>
    </reaction>
</comment>
<comment type="caution">
    <text evidence="13">The sequence shown here is derived from an EMBL/GenBank/DDBJ whole genome shotgun (WGS) entry which is preliminary data.</text>
</comment>
<dbReference type="CDD" id="cd05372">
    <property type="entry name" value="ENR_SDR"/>
    <property type="match status" value="1"/>
</dbReference>
<dbReference type="RefSeq" id="WP_115939213.1">
    <property type="nucleotide sequence ID" value="NZ_QRDW01000016.1"/>
</dbReference>
<evidence type="ECO:0000313" key="13">
    <source>
        <dbReference type="EMBL" id="RED44178.1"/>
    </source>
</evidence>
<evidence type="ECO:0000256" key="1">
    <source>
        <dbReference type="ARBA" id="ARBA00005194"/>
    </source>
</evidence>
<dbReference type="GO" id="GO:0004318">
    <property type="term" value="F:enoyl-[acyl-carrier-protein] reductase (NADH) activity"/>
    <property type="evidence" value="ECO:0007669"/>
    <property type="project" value="UniProtKB-EC"/>
</dbReference>
<feature type="binding site" evidence="12">
    <location>
        <position position="165"/>
    </location>
    <ligand>
        <name>NAD(+)</name>
        <dbReference type="ChEBI" id="CHEBI:57540"/>
    </ligand>
</feature>
<evidence type="ECO:0000313" key="14">
    <source>
        <dbReference type="Proteomes" id="UP000256845"/>
    </source>
</evidence>
<evidence type="ECO:0000256" key="6">
    <source>
        <dbReference type="ARBA" id="ARBA00023098"/>
    </source>
</evidence>
<dbReference type="Pfam" id="PF13561">
    <property type="entry name" value="adh_short_C2"/>
    <property type="match status" value="1"/>
</dbReference>
<evidence type="ECO:0000256" key="11">
    <source>
        <dbReference type="PIRSR" id="PIRSR000094-2"/>
    </source>
</evidence>
<dbReference type="Proteomes" id="UP000256845">
    <property type="component" value="Unassembled WGS sequence"/>
</dbReference>
<evidence type="ECO:0000256" key="5">
    <source>
        <dbReference type="ARBA" id="ARBA00023002"/>
    </source>
</evidence>
<dbReference type="PANTHER" id="PTHR43159:SF2">
    <property type="entry name" value="ENOYL-[ACYL-CARRIER-PROTEIN] REDUCTASE [NADH], CHLOROPLASTIC"/>
    <property type="match status" value="1"/>
</dbReference>
<keyword evidence="14" id="KW-1185">Reference proteome</keyword>
<proteinExistence type="inferred from homology"/>
<dbReference type="EMBL" id="QRDW01000016">
    <property type="protein sequence ID" value="RED44178.1"/>
    <property type="molecule type" value="Genomic_DNA"/>
</dbReference>
<dbReference type="OrthoDB" id="9803628at2"/>
<keyword evidence="3 9" id="KW-0444">Lipid biosynthesis</keyword>
<dbReference type="GO" id="GO:0006633">
    <property type="term" value="P:fatty acid biosynthetic process"/>
    <property type="evidence" value="ECO:0007669"/>
    <property type="project" value="UniProtKB-UniPathway"/>
</dbReference>
<evidence type="ECO:0000256" key="8">
    <source>
        <dbReference type="ARBA" id="ARBA00048572"/>
    </source>
</evidence>
<feature type="binding site" evidence="12">
    <location>
        <begin position="19"/>
        <end position="20"/>
    </location>
    <ligand>
        <name>NAD(+)</name>
        <dbReference type="ChEBI" id="CHEBI:57540"/>
    </ligand>
</feature>
<dbReference type="PANTHER" id="PTHR43159">
    <property type="entry name" value="ENOYL-[ACYL-CARRIER-PROTEIN] REDUCTASE"/>
    <property type="match status" value="1"/>
</dbReference>
<dbReference type="UniPathway" id="UPA00094"/>
<comment type="similarity">
    <text evidence="2 9">Belongs to the short-chain dehydrogenases/reductases (SDR) family. FabI subfamily.</text>
</comment>
<gene>
    <name evidence="13" type="ORF">DFP90_11619</name>
</gene>
<dbReference type="InterPro" id="IPR014358">
    <property type="entry name" value="Enoyl-ACP_Rdtase_NADH"/>
</dbReference>
<name>A0A3D9H3W3_9PROT</name>
<feature type="active site" description="Proton acceptor" evidence="10">
    <location>
        <position position="148"/>
    </location>
</feature>
<dbReference type="NCBIfam" id="NF005717">
    <property type="entry name" value="PRK07533.1"/>
    <property type="match status" value="1"/>
</dbReference>
<keyword evidence="9 12" id="KW-0520">NAD</keyword>
<feature type="binding site" evidence="12">
    <location>
        <position position="92"/>
    </location>
    <ligand>
        <name>NAD(+)</name>
        <dbReference type="ChEBI" id="CHEBI:57540"/>
    </ligand>
</feature>
<evidence type="ECO:0000256" key="10">
    <source>
        <dbReference type="PIRSR" id="PIRSR000094-1"/>
    </source>
</evidence>
<dbReference type="Gene3D" id="3.40.50.720">
    <property type="entry name" value="NAD(P)-binding Rossmann-like Domain"/>
    <property type="match status" value="1"/>
</dbReference>
<keyword evidence="5 9" id="KW-0560">Oxidoreductase</keyword>
<comment type="pathway">
    <text evidence="1">Lipid metabolism; fatty acid biosynthesis.</text>
</comment>
<sequence>MKSLEGKKGLVVGIANEHSIAWGCAKAFHGAGAEIAVTYLNEKAERFVRPLAEQINSPIILPLDVQDDQQMADLFEVIGESWGGLDFLLHSIAFAPMEDLHGRVVDCSREGFLKAMDISCHSFLRMARLAEPLLKRGDDGGSLLTVTYYGSEKVVPHYGVMGPVKAALESAVRYLASDLGNDRIRVNALSPGPLMTRAASGIRDFEQLLAEARAKAPEHEVVGIDDVGALARFLVSDEARFITGNVAYVDAGFHTVL</sequence>
<dbReference type="SUPFAM" id="SSF51735">
    <property type="entry name" value="NAD(P)-binding Rossmann-fold domains"/>
    <property type="match status" value="1"/>
</dbReference>
<evidence type="ECO:0000256" key="3">
    <source>
        <dbReference type="ARBA" id="ARBA00022516"/>
    </source>
</evidence>
<reference evidence="13 14" key="1">
    <citation type="submission" date="2018-07" db="EMBL/GenBank/DDBJ databases">
        <title>Genomic Encyclopedia of Type Strains, Phase III (KMG-III): the genomes of soil and plant-associated and newly described type strains.</title>
        <authorList>
            <person name="Whitman W."/>
        </authorList>
    </citation>
    <scope>NUCLEOTIDE SEQUENCE [LARGE SCALE GENOMIC DNA]</scope>
    <source>
        <strain evidence="13 14">CECT 8488</strain>
    </source>
</reference>
<feature type="binding site" evidence="11">
    <location>
        <position position="95"/>
    </location>
    <ligand>
        <name>substrate</name>
    </ligand>
</feature>